<keyword evidence="3 4" id="KW-0472">Membrane</keyword>
<name>A0A1H5XI12_9HYPH</name>
<dbReference type="OrthoDB" id="146345at2"/>
<feature type="transmembrane region" description="Helical" evidence="4">
    <location>
        <begin position="65"/>
        <end position="87"/>
    </location>
</feature>
<dbReference type="PANTHER" id="PTHR11360">
    <property type="entry name" value="MONOCARBOXYLATE TRANSPORTER"/>
    <property type="match status" value="1"/>
</dbReference>
<gene>
    <name evidence="6" type="ORF">SAMN04488115_103251</name>
</gene>
<feature type="transmembrane region" description="Helical" evidence="4">
    <location>
        <begin position="94"/>
        <end position="114"/>
    </location>
</feature>
<evidence type="ECO:0000259" key="5">
    <source>
        <dbReference type="PROSITE" id="PS50850"/>
    </source>
</evidence>
<protein>
    <submittedName>
        <fullName evidence="6">Predicted arabinose efflux permease, MFS family</fullName>
    </submittedName>
</protein>
<dbReference type="Proteomes" id="UP000236743">
    <property type="component" value="Unassembled WGS sequence"/>
</dbReference>
<feature type="transmembrane region" description="Helical" evidence="4">
    <location>
        <begin position="404"/>
        <end position="425"/>
    </location>
</feature>
<organism evidence="6 7">
    <name type="scientific">Bosea lathyri</name>
    <dbReference type="NCBI Taxonomy" id="1036778"/>
    <lineage>
        <taxon>Bacteria</taxon>
        <taxon>Pseudomonadati</taxon>
        <taxon>Pseudomonadota</taxon>
        <taxon>Alphaproteobacteria</taxon>
        <taxon>Hyphomicrobiales</taxon>
        <taxon>Boseaceae</taxon>
        <taxon>Bosea</taxon>
    </lineage>
</organism>
<feature type="transmembrane region" description="Helical" evidence="4">
    <location>
        <begin position="281"/>
        <end position="304"/>
    </location>
</feature>
<reference evidence="6 7" key="1">
    <citation type="submission" date="2016-10" db="EMBL/GenBank/DDBJ databases">
        <authorList>
            <person name="de Groot N.N."/>
        </authorList>
    </citation>
    <scope>NUCLEOTIDE SEQUENCE [LARGE SCALE GENOMIC DNA]</scope>
    <source>
        <strain evidence="6 7">DSM 26656</strain>
    </source>
</reference>
<dbReference type="InterPro" id="IPR011701">
    <property type="entry name" value="MFS"/>
</dbReference>
<feature type="transmembrane region" description="Helical" evidence="4">
    <location>
        <begin position="152"/>
        <end position="174"/>
    </location>
</feature>
<evidence type="ECO:0000313" key="7">
    <source>
        <dbReference type="Proteomes" id="UP000236743"/>
    </source>
</evidence>
<evidence type="ECO:0000256" key="2">
    <source>
        <dbReference type="ARBA" id="ARBA00022989"/>
    </source>
</evidence>
<keyword evidence="1 4" id="KW-0812">Transmembrane</keyword>
<dbReference type="InterPro" id="IPR020846">
    <property type="entry name" value="MFS_dom"/>
</dbReference>
<dbReference type="PANTHER" id="PTHR11360:SF290">
    <property type="entry name" value="MONOCARBOXYLATE MFS PERMEASE"/>
    <property type="match status" value="1"/>
</dbReference>
<dbReference type="SUPFAM" id="SSF103473">
    <property type="entry name" value="MFS general substrate transporter"/>
    <property type="match status" value="1"/>
</dbReference>
<dbReference type="Pfam" id="PF07690">
    <property type="entry name" value="MFS_1"/>
    <property type="match status" value="1"/>
</dbReference>
<dbReference type="Gene3D" id="1.20.1250.20">
    <property type="entry name" value="MFS general substrate transporter like domains"/>
    <property type="match status" value="2"/>
</dbReference>
<evidence type="ECO:0000313" key="6">
    <source>
        <dbReference type="EMBL" id="SEG11253.1"/>
    </source>
</evidence>
<feature type="transmembrane region" description="Helical" evidence="4">
    <location>
        <begin position="25"/>
        <end position="45"/>
    </location>
</feature>
<feature type="transmembrane region" description="Helical" evidence="4">
    <location>
        <begin position="340"/>
        <end position="361"/>
    </location>
</feature>
<proteinExistence type="predicted"/>
<sequence length="438" mass="46221">MSATARPSGLSTAIAAAMARRGLHYGWVVAAVTFLTMLVTAGAVGAPGVLIGPLQREFGWATADISSALAVRLLLFGLMGPFAAAFMNRFGVRPVVSVALTLIASGILGSFFMTKLWHLVMLWGIVVGLGTGLTAMVLGATVATRWFQARRGLVVGLLTASTATGQLVFLPLLASLTESVGWRSALVLVLAMLVVATLAVLALMRDRPSDIGLAPFGSDSLAPAPPPAGGFGAMLMSPLVALREASRTHTFWVLFGTFFICGASTNGLVQTHFVSLCGDFGMAATTAAGVLAMIGIFDFAGTVGSGWLSDRFDSRWLLFWYYGLRGLSLLYLPFTDFSFYGLSLFAMFYGLDWVATVPPTIKIAADKFGEKTNLVFGWIFAGHQLGAAFAAYGAGFSRTVYESYLPAFFIAGALCLFAAAFVTTLRGTGMAQQKVQPA</sequence>
<feature type="transmembrane region" description="Helical" evidence="4">
    <location>
        <begin position="120"/>
        <end position="140"/>
    </location>
</feature>
<evidence type="ECO:0000256" key="1">
    <source>
        <dbReference type="ARBA" id="ARBA00022692"/>
    </source>
</evidence>
<dbReference type="CDD" id="cd17355">
    <property type="entry name" value="MFS_YcxA_like"/>
    <property type="match status" value="1"/>
</dbReference>
<evidence type="ECO:0000256" key="4">
    <source>
        <dbReference type="SAM" id="Phobius"/>
    </source>
</evidence>
<keyword evidence="2 4" id="KW-1133">Transmembrane helix</keyword>
<feature type="transmembrane region" description="Helical" evidence="4">
    <location>
        <begin position="180"/>
        <end position="203"/>
    </location>
</feature>
<dbReference type="InterPro" id="IPR036259">
    <property type="entry name" value="MFS_trans_sf"/>
</dbReference>
<dbReference type="GO" id="GO:0022857">
    <property type="term" value="F:transmembrane transporter activity"/>
    <property type="evidence" value="ECO:0007669"/>
    <property type="project" value="InterPro"/>
</dbReference>
<feature type="transmembrane region" description="Helical" evidence="4">
    <location>
        <begin position="373"/>
        <end position="392"/>
    </location>
</feature>
<accession>A0A1H5XI12</accession>
<feature type="domain" description="Major facilitator superfamily (MFS) profile" evidence="5">
    <location>
        <begin position="29"/>
        <end position="430"/>
    </location>
</feature>
<keyword evidence="7" id="KW-1185">Reference proteome</keyword>
<dbReference type="RefSeq" id="WP_103872101.1">
    <property type="nucleotide sequence ID" value="NZ_FNUY01000003.1"/>
</dbReference>
<dbReference type="EMBL" id="FNUY01000003">
    <property type="protein sequence ID" value="SEG11253.1"/>
    <property type="molecule type" value="Genomic_DNA"/>
</dbReference>
<dbReference type="AlphaFoldDB" id="A0A1H5XI12"/>
<dbReference type="PROSITE" id="PS50850">
    <property type="entry name" value="MFS"/>
    <property type="match status" value="1"/>
</dbReference>
<evidence type="ECO:0000256" key="3">
    <source>
        <dbReference type="ARBA" id="ARBA00023136"/>
    </source>
</evidence>
<feature type="transmembrane region" description="Helical" evidence="4">
    <location>
        <begin position="251"/>
        <end position="269"/>
    </location>
</feature>
<dbReference type="InterPro" id="IPR050327">
    <property type="entry name" value="Proton-linked_MCT"/>
</dbReference>